<name>A0A4U2CLM4_9VIBR</name>
<sequence length="220" mass="24514">MSEIGDKYMKKASIFFLTLCLNSWLFCTSVFANDSTPSQLALAQQCTTVIKRLERLRCFDQAMETPVQQATHPMKLDKPQAWRTAFTSALKAQPINVNERHNGDVWLTLSIPQTNASPSPVLMMSCINKISRIELALPIALEAARLEMSVTSGPKQYWRSDDIGVLFSSARGLPAISMMKAMLKSPRLTLRSNSSLVDGLQFDSTDLDSALIPLRQQCGW</sequence>
<evidence type="ECO:0000256" key="1">
    <source>
        <dbReference type="SAM" id="SignalP"/>
    </source>
</evidence>
<keyword evidence="1" id="KW-0732">Signal</keyword>
<dbReference type="EMBL" id="SYUV01000120">
    <property type="protein sequence ID" value="TKF25152.1"/>
    <property type="molecule type" value="Genomic_DNA"/>
</dbReference>
<organism evidence="2 3">
    <name type="scientific">Vibrio kanaloae</name>
    <dbReference type="NCBI Taxonomy" id="170673"/>
    <lineage>
        <taxon>Bacteria</taxon>
        <taxon>Pseudomonadati</taxon>
        <taxon>Pseudomonadota</taxon>
        <taxon>Gammaproteobacteria</taxon>
        <taxon>Vibrionales</taxon>
        <taxon>Vibrionaceae</taxon>
        <taxon>Vibrio</taxon>
    </lineage>
</organism>
<reference evidence="2 3" key="1">
    <citation type="submission" date="2019-04" db="EMBL/GenBank/DDBJ databases">
        <title>A reverse ecology approach based on a biological definition of microbial populations.</title>
        <authorList>
            <person name="Arevalo P."/>
            <person name="Vaninsberghe D."/>
            <person name="Elsherbini J."/>
            <person name="Gore J."/>
            <person name="Polz M."/>
        </authorList>
    </citation>
    <scope>NUCLEOTIDE SEQUENCE [LARGE SCALE GENOMIC DNA]</scope>
    <source>
        <strain evidence="2 3">10N.261.46.F4</strain>
    </source>
</reference>
<evidence type="ECO:0000313" key="3">
    <source>
        <dbReference type="Proteomes" id="UP000307574"/>
    </source>
</evidence>
<dbReference type="AlphaFoldDB" id="A0A4U2CLM4"/>
<feature type="signal peptide" evidence="1">
    <location>
        <begin position="1"/>
        <end position="32"/>
    </location>
</feature>
<dbReference type="InterPro" id="IPR017738">
    <property type="entry name" value="T6SS-assoc_VCA0118"/>
</dbReference>
<accession>A0A4U2CLM4</accession>
<dbReference type="NCBIfam" id="TIGR03360">
    <property type="entry name" value="VI_minor_1"/>
    <property type="match status" value="1"/>
</dbReference>
<feature type="chain" id="PRO_5030103663" evidence="1">
    <location>
        <begin position="33"/>
        <end position="220"/>
    </location>
</feature>
<proteinExistence type="predicted"/>
<comment type="caution">
    <text evidence="2">The sequence shown here is derived from an EMBL/GenBank/DDBJ whole genome shotgun (WGS) entry which is preliminary data.</text>
</comment>
<protein>
    <submittedName>
        <fullName evidence="2">Type VI secretion system-associated protein TagO</fullName>
    </submittedName>
</protein>
<evidence type="ECO:0000313" key="2">
    <source>
        <dbReference type="EMBL" id="TKF25152.1"/>
    </source>
</evidence>
<gene>
    <name evidence="2" type="primary">tagO</name>
    <name evidence="2" type="ORF">FCV50_22775</name>
</gene>
<dbReference type="Pfam" id="PF11319">
    <property type="entry name" value="VasI"/>
    <property type="match status" value="1"/>
</dbReference>
<dbReference type="Proteomes" id="UP000307574">
    <property type="component" value="Unassembled WGS sequence"/>
</dbReference>